<evidence type="ECO:0000313" key="11">
    <source>
        <dbReference type="Proteomes" id="UP000191901"/>
    </source>
</evidence>
<evidence type="ECO:0000259" key="8">
    <source>
        <dbReference type="PROSITE" id="PS50893"/>
    </source>
</evidence>
<evidence type="ECO:0000313" key="10">
    <source>
        <dbReference type="EMBL" id="ASC69668.1"/>
    </source>
</evidence>
<keyword evidence="2 7" id="KW-0812">Transmembrane</keyword>
<feature type="transmembrane region" description="Helical" evidence="7">
    <location>
        <begin position="181"/>
        <end position="198"/>
    </location>
</feature>
<dbReference type="Gene3D" id="3.40.50.300">
    <property type="entry name" value="P-loop containing nucleotide triphosphate hydrolases"/>
    <property type="match status" value="1"/>
</dbReference>
<accession>A0A1Z3HHD2</accession>
<dbReference type="Proteomes" id="UP000191901">
    <property type="component" value="Chromosome"/>
</dbReference>
<keyword evidence="6 7" id="KW-0472">Membrane</keyword>
<dbReference type="RefSeq" id="WP_080813708.1">
    <property type="nucleotide sequence ID" value="NZ_CP021983.2"/>
</dbReference>
<dbReference type="GO" id="GO:0016887">
    <property type="term" value="F:ATP hydrolysis activity"/>
    <property type="evidence" value="ECO:0007669"/>
    <property type="project" value="InterPro"/>
</dbReference>
<feature type="domain" description="ABC transporter" evidence="8">
    <location>
        <begin position="357"/>
        <end position="592"/>
    </location>
</feature>
<dbReference type="InterPro" id="IPR036640">
    <property type="entry name" value="ABC1_TM_sf"/>
</dbReference>
<dbReference type="Pfam" id="PF00664">
    <property type="entry name" value="ABC_membrane"/>
    <property type="match status" value="1"/>
</dbReference>
<dbReference type="SUPFAM" id="SSF90123">
    <property type="entry name" value="ABC transporter transmembrane region"/>
    <property type="match status" value="1"/>
</dbReference>
<feature type="transmembrane region" description="Helical" evidence="7">
    <location>
        <begin position="16"/>
        <end position="44"/>
    </location>
</feature>
<keyword evidence="11" id="KW-1185">Reference proteome</keyword>
<sequence length="681" mass="74664">MHSRKLLIRCLKQYPVWVFLTSLLGLSSAVFNGVGVALIIPILLSFLGQDVQQNTSFPPILNQILSIFDGVPDTYRTLVMAATVVMAIIFKNLANYASTLTSNALNRSFSSNLRKEGIRLLLDVDMSYFNKFQLGDLMNRINNEVNRTTSAVRSLMRIAVIAITIIVFLGILIAISWQLTLVSTVLMGGIALLNQYSVRQAKSFGKELSRTAGALSSHLIEMLSGIRLVKATANEEREYKILEDLIRRRERAEFRSQLVFASIAPVNEISSILAIIGIVAAGRVLFTEQIQAFSPVILTYLLVLFRTLPFVAQLNTQRSQLANASASVDLVSDFLRRDNKPFMVSGTVPFSRLNTGIRFVDVSFHYPGSTEAVLSEVTLDLPKGTTLALVGHSGAGKSTLADLLARFYDPSQGSIEIDGIDLRRLDVKSFRRRLGIVSQDTFLFNASVRNNIKYGSPEATDGEIIEAAKLANAYEFILRLPQGLDTPIGDRGVLLSGGQRQRLAIARALIQDPEILILDEATSALDTVSERLVQEAIDALSRDRTTLVIAHRLSTVRRADQIAVLEAGHVVEVGTHTELLGHNGPYAELHAIQFADHPADTNGASTDASLQAVSQASHNLRSHLNNLLGCLGLLAESPMEETSEQAELTQAALQEALNMFKAIETWEKEAETASTRVAIRN</sequence>
<dbReference type="InterPro" id="IPR027417">
    <property type="entry name" value="P-loop_NTPase"/>
</dbReference>
<keyword evidence="5 7" id="KW-1133">Transmembrane helix</keyword>
<dbReference type="Pfam" id="PF00005">
    <property type="entry name" value="ABC_tran"/>
    <property type="match status" value="1"/>
</dbReference>
<name>A0A1Z3HHD2_9CYAN</name>
<dbReference type="SUPFAM" id="SSF52540">
    <property type="entry name" value="P-loop containing nucleoside triphosphate hydrolases"/>
    <property type="match status" value="1"/>
</dbReference>
<keyword evidence="4" id="KW-0067">ATP-binding</keyword>
<dbReference type="PROSITE" id="PS50893">
    <property type="entry name" value="ABC_TRANSPORTER_2"/>
    <property type="match status" value="1"/>
</dbReference>
<feature type="domain" description="ABC transmembrane type-1" evidence="9">
    <location>
        <begin position="19"/>
        <end position="323"/>
    </location>
</feature>
<dbReference type="PANTHER" id="PTHR24221:SF654">
    <property type="entry name" value="ATP-BINDING CASSETTE SUB-FAMILY B MEMBER 6"/>
    <property type="match status" value="1"/>
</dbReference>
<dbReference type="Gene3D" id="1.20.1560.10">
    <property type="entry name" value="ABC transporter type 1, transmembrane domain"/>
    <property type="match status" value="1"/>
</dbReference>
<dbReference type="InterPro" id="IPR017871">
    <property type="entry name" value="ABC_transporter-like_CS"/>
</dbReference>
<proteinExistence type="predicted"/>
<dbReference type="FunFam" id="3.40.50.300:FF:000218">
    <property type="entry name" value="Multidrug ABC transporter ATP-binding protein"/>
    <property type="match status" value="1"/>
</dbReference>
<protein>
    <recommendedName>
        <fullName evidence="12">ABC transporter ATP-binding protein</fullName>
    </recommendedName>
</protein>
<dbReference type="OrthoDB" id="9762790at2"/>
<dbReference type="KEGG" id="hhg:XM38_005970"/>
<dbReference type="InterPro" id="IPR039421">
    <property type="entry name" value="Type_1_exporter"/>
</dbReference>
<dbReference type="InterPro" id="IPR003439">
    <property type="entry name" value="ABC_transporter-like_ATP-bd"/>
</dbReference>
<evidence type="ECO:0000256" key="4">
    <source>
        <dbReference type="ARBA" id="ARBA00022840"/>
    </source>
</evidence>
<dbReference type="PROSITE" id="PS00211">
    <property type="entry name" value="ABC_TRANSPORTER_1"/>
    <property type="match status" value="1"/>
</dbReference>
<dbReference type="CDD" id="cd07346">
    <property type="entry name" value="ABC_6TM_exporters"/>
    <property type="match status" value="1"/>
</dbReference>
<evidence type="ECO:0000256" key="6">
    <source>
        <dbReference type="ARBA" id="ARBA00023136"/>
    </source>
</evidence>
<organism evidence="10 11">
    <name type="scientific">Halomicronema hongdechloris C2206</name>
    <dbReference type="NCBI Taxonomy" id="1641165"/>
    <lineage>
        <taxon>Bacteria</taxon>
        <taxon>Bacillati</taxon>
        <taxon>Cyanobacteriota</taxon>
        <taxon>Cyanophyceae</taxon>
        <taxon>Nodosilineales</taxon>
        <taxon>Nodosilineaceae</taxon>
        <taxon>Halomicronema</taxon>
    </lineage>
</organism>
<dbReference type="GO" id="GO:0005524">
    <property type="term" value="F:ATP binding"/>
    <property type="evidence" value="ECO:0007669"/>
    <property type="project" value="UniProtKB-KW"/>
</dbReference>
<keyword evidence="3" id="KW-0547">Nucleotide-binding</keyword>
<reference evidence="10 11" key="1">
    <citation type="journal article" date="2016" name="Biochim. Biophys. Acta">
        <title>Characterization of red-shifted phycobilisomes isolated from the chlorophyll f-containing cyanobacterium Halomicronema hongdechloris.</title>
        <authorList>
            <person name="Li Y."/>
            <person name="Lin Y."/>
            <person name="Garvey C.J."/>
            <person name="Birch D."/>
            <person name="Corkery R.W."/>
            <person name="Loughlin P.C."/>
            <person name="Scheer H."/>
            <person name="Willows R.D."/>
            <person name="Chen M."/>
        </authorList>
    </citation>
    <scope>NUCLEOTIDE SEQUENCE [LARGE SCALE GENOMIC DNA]</scope>
    <source>
        <strain evidence="10 11">C2206</strain>
    </source>
</reference>
<evidence type="ECO:0008006" key="12">
    <source>
        <dbReference type="Google" id="ProtNLM"/>
    </source>
</evidence>
<feature type="transmembrane region" description="Helical" evidence="7">
    <location>
        <begin position="155"/>
        <end position="175"/>
    </location>
</feature>
<feature type="transmembrane region" description="Helical" evidence="7">
    <location>
        <begin position="75"/>
        <end position="94"/>
    </location>
</feature>
<dbReference type="InterPro" id="IPR011527">
    <property type="entry name" value="ABC1_TM_dom"/>
</dbReference>
<dbReference type="GO" id="GO:0034040">
    <property type="term" value="F:ATPase-coupled lipid transmembrane transporter activity"/>
    <property type="evidence" value="ECO:0007669"/>
    <property type="project" value="TreeGrafter"/>
</dbReference>
<evidence type="ECO:0000259" key="9">
    <source>
        <dbReference type="PROSITE" id="PS50929"/>
    </source>
</evidence>
<dbReference type="SMART" id="SM00382">
    <property type="entry name" value="AAA"/>
    <property type="match status" value="1"/>
</dbReference>
<dbReference type="EMBL" id="CP021983">
    <property type="protein sequence ID" value="ASC69668.1"/>
    <property type="molecule type" value="Genomic_DNA"/>
</dbReference>
<feature type="transmembrane region" description="Helical" evidence="7">
    <location>
        <begin position="258"/>
        <end position="286"/>
    </location>
</feature>
<evidence type="ECO:0000256" key="3">
    <source>
        <dbReference type="ARBA" id="ARBA00022741"/>
    </source>
</evidence>
<dbReference type="InterPro" id="IPR003593">
    <property type="entry name" value="AAA+_ATPase"/>
</dbReference>
<dbReference type="PROSITE" id="PS50929">
    <property type="entry name" value="ABC_TM1F"/>
    <property type="match status" value="1"/>
</dbReference>
<dbReference type="PANTHER" id="PTHR24221">
    <property type="entry name" value="ATP-BINDING CASSETTE SUB-FAMILY B"/>
    <property type="match status" value="1"/>
</dbReference>
<evidence type="ECO:0000256" key="2">
    <source>
        <dbReference type="ARBA" id="ARBA00022692"/>
    </source>
</evidence>
<evidence type="ECO:0000256" key="1">
    <source>
        <dbReference type="ARBA" id="ARBA00004651"/>
    </source>
</evidence>
<feature type="transmembrane region" description="Helical" evidence="7">
    <location>
        <begin position="292"/>
        <end position="312"/>
    </location>
</feature>
<dbReference type="GO" id="GO:0005886">
    <property type="term" value="C:plasma membrane"/>
    <property type="evidence" value="ECO:0007669"/>
    <property type="project" value="UniProtKB-SubCell"/>
</dbReference>
<evidence type="ECO:0000256" key="7">
    <source>
        <dbReference type="SAM" id="Phobius"/>
    </source>
</evidence>
<gene>
    <name evidence="10" type="ORF">XM38_005970</name>
</gene>
<dbReference type="GO" id="GO:0140359">
    <property type="term" value="F:ABC-type transporter activity"/>
    <property type="evidence" value="ECO:0007669"/>
    <property type="project" value="InterPro"/>
</dbReference>
<evidence type="ECO:0000256" key="5">
    <source>
        <dbReference type="ARBA" id="ARBA00022989"/>
    </source>
</evidence>
<dbReference type="AlphaFoldDB" id="A0A1Z3HHD2"/>
<dbReference type="STRING" id="1641165.XM38_25160"/>
<comment type="subcellular location">
    <subcellularLocation>
        <location evidence="1">Cell membrane</location>
        <topology evidence="1">Multi-pass membrane protein</topology>
    </subcellularLocation>
</comment>